<dbReference type="InterPro" id="IPR005670">
    <property type="entry name" value="PstB-like"/>
</dbReference>
<protein>
    <submittedName>
        <fullName evidence="7">Phosphate ABC transporter ATP-binding protein</fullName>
    </submittedName>
</protein>
<dbReference type="InterPro" id="IPR003593">
    <property type="entry name" value="AAA+_ATPase"/>
</dbReference>
<dbReference type="PANTHER" id="PTHR43423:SF1">
    <property type="entry name" value="ABC TRANSPORTER I FAMILY MEMBER 17"/>
    <property type="match status" value="1"/>
</dbReference>
<proteinExistence type="predicted"/>
<reference evidence="7" key="1">
    <citation type="submission" date="2022-06" db="EMBL/GenBank/DDBJ databases">
        <title>Diverse halophilic archaea isolated from saline environments.</title>
        <authorList>
            <person name="Cui H.-L."/>
        </authorList>
    </citation>
    <scope>NUCLEOTIDE SEQUENCE</scope>
    <source>
        <strain evidence="7">WLHS1</strain>
    </source>
</reference>
<evidence type="ECO:0000313" key="7">
    <source>
        <dbReference type="EMBL" id="UTF53105.1"/>
    </source>
</evidence>
<keyword evidence="8" id="KW-1185">Reference proteome</keyword>
<dbReference type="Pfam" id="PF00005">
    <property type="entry name" value="ABC_tran"/>
    <property type="match status" value="1"/>
</dbReference>
<dbReference type="Gene3D" id="3.40.50.300">
    <property type="entry name" value="P-loop containing nucleotide triphosphate hydrolases"/>
    <property type="match status" value="1"/>
</dbReference>
<keyword evidence="3" id="KW-0547">Nucleotide-binding</keyword>
<dbReference type="PROSITE" id="PS00211">
    <property type="entry name" value="ABC_TRANSPORTER_1"/>
    <property type="match status" value="1"/>
</dbReference>
<organism evidence="7 8">
    <name type="scientific">Natronosalvus rutilus</name>
    <dbReference type="NCBI Taxonomy" id="2953753"/>
    <lineage>
        <taxon>Archaea</taxon>
        <taxon>Methanobacteriati</taxon>
        <taxon>Methanobacteriota</taxon>
        <taxon>Stenosarchaea group</taxon>
        <taxon>Halobacteria</taxon>
        <taxon>Halobacteriales</taxon>
        <taxon>Natrialbaceae</taxon>
        <taxon>Natronosalvus</taxon>
    </lineage>
</organism>
<keyword evidence="2" id="KW-0472">Membrane</keyword>
<dbReference type="SUPFAM" id="SSF52540">
    <property type="entry name" value="P-loop containing nucleoside triphosphate hydrolases"/>
    <property type="match status" value="1"/>
</dbReference>
<dbReference type="KEGG" id="sawl:NGM29_15205"/>
<name>A0A9E7NA60_9EURY</name>
<dbReference type="CDD" id="cd03260">
    <property type="entry name" value="ABC_PstB_phosphate_transporter"/>
    <property type="match status" value="1"/>
</dbReference>
<dbReference type="AlphaFoldDB" id="A0A9E7NA60"/>
<dbReference type="RefSeq" id="WP_254157270.1">
    <property type="nucleotide sequence ID" value="NZ_CP100355.1"/>
</dbReference>
<evidence type="ECO:0000256" key="2">
    <source>
        <dbReference type="ARBA" id="ARBA00022475"/>
    </source>
</evidence>
<dbReference type="GO" id="GO:0016020">
    <property type="term" value="C:membrane"/>
    <property type="evidence" value="ECO:0007669"/>
    <property type="project" value="InterPro"/>
</dbReference>
<gene>
    <name evidence="7" type="ORF">NGM29_15205</name>
</gene>
<evidence type="ECO:0000256" key="5">
    <source>
        <dbReference type="SAM" id="MobiDB-lite"/>
    </source>
</evidence>
<feature type="compositionally biased region" description="Low complexity" evidence="5">
    <location>
        <begin position="1"/>
        <end position="10"/>
    </location>
</feature>
<keyword evidence="1" id="KW-0813">Transport</keyword>
<feature type="compositionally biased region" description="Polar residues" evidence="5">
    <location>
        <begin position="23"/>
        <end position="37"/>
    </location>
</feature>
<accession>A0A9E7NA60</accession>
<dbReference type="GeneID" id="73291421"/>
<evidence type="ECO:0000256" key="4">
    <source>
        <dbReference type="ARBA" id="ARBA00022840"/>
    </source>
</evidence>
<evidence type="ECO:0000313" key="8">
    <source>
        <dbReference type="Proteomes" id="UP001056855"/>
    </source>
</evidence>
<dbReference type="InterPro" id="IPR027417">
    <property type="entry name" value="P-loop_NTPase"/>
</dbReference>
<sequence>MRVTDGAGSTEETDETGETDGSNATNEASETNATNAPRATIEARDVTHGYGRERVLEDVTLSVAPGEVVALIGPSGVGKTTLLRLLALFERPDDGTVRHGGEDVWANGNGERLDHRRRVGMVFQEPNLFGASVRQNVAYGLRVRQGWPERVRHSFASILGSASTSPAVAQALEAVGLESYADRDVDSLSGGEAQRVAFARALAYDPDVLVLDEPTSELDPRNTAILEDAVRTARANGIGVALATHDMHQARRVADRVGLLLDDGIVEIDETDTIFEDPSDDRTRQFIRGDLVY</sequence>
<dbReference type="EMBL" id="CP100355">
    <property type="protein sequence ID" value="UTF53105.1"/>
    <property type="molecule type" value="Genomic_DNA"/>
</dbReference>
<dbReference type="SMART" id="SM00382">
    <property type="entry name" value="AAA"/>
    <property type="match status" value="1"/>
</dbReference>
<feature type="domain" description="ABC transporter" evidence="6">
    <location>
        <begin position="41"/>
        <end position="287"/>
    </location>
</feature>
<dbReference type="PANTHER" id="PTHR43423">
    <property type="entry name" value="ABC TRANSPORTER I FAMILY MEMBER 17"/>
    <property type="match status" value="1"/>
</dbReference>
<evidence type="ECO:0000259" key="6">
    <source>
        <dbReference type="PROSITE" id="PS50893"/>
    </source>
</evidence>
<dbReference type="GO" id="GO:0005315">
    <property type="term" value="F:phosphate transmembrane transporter activity"/>
    <property type="evidence" value="ECO:0007669"/>
    <property type="project" value="InterPro"/>
</dbReference>
<dbReference type="GO" id="GO:0005524">
    <property type="term" value="F:ATP binding"/>
    <property type="evidence" value="ECO:0007669"/>
    <property type="project" value="UniProtKB-KW"/>
</dbReference>
<dbReference type="Proteomes" id="UP001056855">
    <property type="component" value="Chromosome"/>
</dbReference>
<evidence type="ECO:0000256" key="3">
    <source>
        <dbReference type="ARBA" id="ARBA00022741"/>
    </source>
</evidence>
<keyword evidence="4 7" id="KW-0067">ATP-binding</keyword>
<dbReference type="InterPro" id="IPR003439">
    <property type="entry name" value="ABC_transporter-like_ATP-bd"/>
</dbReference>
<dbReference type="GO" id="GO:0016887">
    <property type="term" value="F:ATP hydrolysis activity"/>
    <property type="evidence" value="ECO:0007669"/>
    <property type="project" value="InterPro"/>
</dbReference>
<dbReference type="PROSITE" id="PS50893">
    <property type="entry name" value="ABC_TRANSPORTER_2"/>
    <property type="match status" value="1"/>
</dbReference>
<feature type="region of interest" description="Disordered" evidence="5">
    <location>
        <begin position="1"/>
        <end position="43"/>
    </location>
</feature>
<keyword evidence="2" id="KW-1003">Cell membrane</keyword>
<dbReference type="InterPro" id="IPR017871">
    <property type="entry name" value="ABC_transporter-like_CS"/>
</dbReference>
<evidence type="ECO:0000256" key="1">
    <source>
        <dbReference type="ARBA" id="ARBA00022448"/>
    </source>
</evidence>
<dbReference type="GO" id="GO:0035435">
    <property type="term" value="P:phosphate ion transmembrane transport"/>
    <property type="evidence" value="ECO:0007669"/>
    <property type="project" value="InterPro"/>
</dbReference>